<dbReference type="Proteomes" id="UP001515480">
    <property type="component" value="Unassembled WGS sequence"/>
</dbReference>
<keyword evidence="2" id="KW-1185">Reference proteome</keyword>
<comment type="caution">
    <text evidence="1">The sequence shown here is derived from an EMBL/GenBank/DDBJ whole genome shotgun (WGS) entry which is preliminary data.</text>
</comment>
<name>A0AB34JD54_PRYPA</name>
<dbReference type="AlphaFoldDB" id="A0AB34JD54"/>
<gene>
    <name evidence="1" type="ORF">AB1Y20_023009</name>
</gene>
<accession>A0AB34JD54</accession>
<proteinExistence type="predicted"/>
<evidence type="ECO:0000313" key="2">
    <source>
        <dbReference type="Proteomes" id="UP001515480"/>
    </source>
</evidence>
<evidence type="ECO:0000313" key="1">
    <source>
        <dbReference type="EMBL" id="KAL1519491.1"/>
    </source>
</evidence>
<dbReference type="EMBL" id="JBGBPQ010000009">
    <property type="protein sequence ID" value="KAL1519491.1"/>
    <property type="molecule type" value="Genomic_DNA"/>
</dbReference>
<protein>
    <submittedName>
        <fullName evidence="1">Uncharacterized protein</fullName>
    </submittedName>
</protein>
<organism evidence="1 2">
    <name type="scientific">Prymnesium parvum</name>
    <name type="common">Toxic golden alga</name>
    <dbReference type="NCBI Taxonomy" id="97485"/>
    <lineage>
        <taxon>Eukaryota</taxon>
        <taxon>Haptista</taxon>
        <taxon>Haptophyta</taxon>
        <taxon>Prymnesiophyceae</taxon>
        <taxon>Prymnesiales</taxon>
        <taxon>Prymnesiaceae</taxon>
        <taxon>Prymnesium</taxon>
    </lineage>
</organism>
<reference evidence="1 2" key="1">
    <citation type="journal article" date="2024" name="Science">
        <title>Giant polyketide synthase enzymes in the biosynthesis of giant marine polyether toxins.</title>
        <authorList>
            <person name="Fallon T.R."/>
            <person name="Shende V.V."/>
            <person name="Wierzbicki I.H."/>
            <person name="Pendleton A.L."/>
            <person name="Watervoot N.F."/>
            <person name="Auber R.P."/>
            <person name="Gonzalez D.J."/>
            <person name="Wisecaver J.H."/>
            <person name="Moore B.S."/>
        </authorList>
    </citation>
    <scope>NUCLEOTIDE SEQUENCE [LARGE SCALE GENOMIC DNA]</scope>
    <source>
        <strain evidence="1 2">12B1</strain>
    </source>
</reference>
<sequence>MLTARGALLPAHQTIVQSTGEPLSLMNTKSVRDHIFDLLSCSSIVVGGARSAPAHAGLQGEDSPLA</sequence>